<organism evidence="3 4">
    <name type="scientific">Micrococcoides hystricis</name>
    <dbReference type="NCBI Taxonomy" id="1572761"/>
    <lineage>
        <taxon>Bacteria</taxon>
        <taxon>Bacillati</taxon>
        <taxon>Actinomycetota</taxon>
        <taxon>Actinomycetes</taxon>
        <taxon>Micrococcales</taxon>
        <taxon>Micrococcaceae</taxon>
        <taxon>Micrococcoides</taxon>
    </lineage>
</organism>
<evidence type="ECO:0000313" key="4">
    <source>
        <dbReference type="Proteomes" id="UP001589862"/>
    </source>
</evidence>
<feature type="region of interest" description="Disordered" evidence="1">
    <location>
        <begin position="70"/>
        <end position="112"/>
    </location>
</feature>
<protein>
    <submittedName>
        <fullName evidence="3">HNH endonuclease signature motif containing protein</fullName>
    </submittedName>
</protein>
<name>A0ABV6P9X6_9MICC</name>
<dbReference type="SMART" id="SM00507">
    <property type="entry name" value="HNHc"/>
    <property type="match status" value="1"/>
</dbReference>
<reference evidence="3 4" key="1">
    <citation type="submission" date="2024-09" db="EMBL/GenBank/DDBJ databases">
        <authorList>
            <person name="Sun Q."/>
            <person name="Mori K."/>
        </authorList>
    </citation>
    <scope>NUCLEOTIDE SEQUENCE [LARGE SCALE GENOMIC DNA]</scope>
    <source>
        <strain evidence="3 4">NCAIM B.02604</strain>
    </source>
</reference>
<keyword evidence="3" id="KW-0255">Endonuclease</keyword>
<feature type="domain" description="HNH nuclease" evidence="2">
    <location>
        <begin position="1"/>
        <end position="53"/>
    </location>
</feature>
<dbReference type="CDD" id="cd00085">
    <property type="entry name" value="HNHc"/>
    <property type="match status" value="1"/>
</dbReference>
<dbReference type="Proteomes" id="UP001589862">
    <property type="component" value="Unassembled WGS sequence"/>
</dbReference>
<proteinExistence type="predicted"/>
<dbReference type="Gene3D" id="1.10.30.50">
    <property type="match status" value="1"/>
</dbReference>
<gene>
    <name evidence="3" type="ORF">ACFFFR_05950</name>
</gene>
<dbReference type="EMBL" id="JBHLUB010000027">
    <property type="protein sequence ID" value="MFC0581924.1"/>
    <property type="molecule type" value="Genomic_DNA"/>
</dbReference>
<keyword evidence="4" id="KW-1185">Reference proteome</keyword>
<dbReference type="RefSeq" id="WP_377458804.1">
    <property type="nucleotide sequence ID" value="NZ_JBHLUB010000027.1"/>
</dbReference>
<feature type="compositionally biased region" description="Polar residues" evidence="1">
    <location>
        <begin position="77"/>
        <end position="86"/>
    </location>
</feature>
<evidence type="ECO:0000256" key="1">
    <source>
        <dbReference type="SAM" id="MobiDB-lite"/>
    </source>
</evidence>
<evidence type="ECO:0000259" key="2">
    <source>
        <dbReference type="SMART" id="SM00507"/>
    </source>
</evidence>
<dbReference type="Pfam" id="PF01844">
    <property type="entry name" value="HNH"/>
    <property type="match status" value="1"/>
</dbReference>
<keyword evidence="3" id="KW-0540">Nuclease</keyword>
<comment type="caution">
    <text evidence="3">The sequence shown here is derived from an EMBL/GenBank/DDBJ whole genome shotgun (WGS) entry which is preliminary data.</text>
</comment>
<evidence type="ECO:0000313" key="3">
    <source>
        <dbReference type="EMBL" id="MFC0581924.1"/>
    </source>
</evidence>
<dbReference type="GO" id="GO:0004519">
    <property type="term" value="F:endonuclease activity"/>
    <property type="evidence" value="ECO:0007669"/>
    <property type="project" value="UniProtKB-KW"/>
</dbReference>
<keyword evidence="3" id="KW-0378">Hydrolase</keyword>
<dbReference type="InterPro" id="IPR003615">
    <property type="entry name" value="HNH_nuc"/>
</dbReference>
<dbReference type="InterPro" id="IPR002711">
    <property type="entry name" value="HNH"/>
</dbReference>
<sequence>MVKRLLALRDQHCRYPGCRAPATMCETDHVHPFAESGQTAYGNLALWCKEHHTGKTARWWDVTPLPAQSDGALQIPNKGSGQTHISQPELPLHPAAWADHQQRQDQANAPPF</sequence>
<accession>A0ABV6P9X6</accession>